<evidence type="ECO:0000313" key="7">
    <source>
        <dbReference type="Proteomes" id="UP000321199"/>
    </source>
</evidence>
<dbReference type="InterPro" id="IPR003825">
    <property type="entry name" value="Colicin-V_CvpA"/>
</dbReference>
<dbReference type="EMBL" id="CP042344">
    <property type="protein sequence ID" value="QEA11766.1"/>
    <property type="molecule type" value="Genomic_DNA"/>
</dbReference>
<reference evidence="6 7" key="1">
    <citation type="submission" date="2019-07" db="EMBL/GenBank/DDBJ databases">
        <title>Complete genome sequence of Comamonas sp. NLF 7-7 isolated from livestock.</title>
        <authorList>
            <person name="Kim D.H."/>
            <person name="Kim J.G."/>
        </authorList>
    </citation>
    <scope>NUCLEOTIDE SEQUENCE [LARGE SCALE GENOMIC DNA]</scope>
    <source>
        <strain evidence="6 7">NLF 7-7</strain>
    </source>
</reference>
<protein>
    <submittedName>
        <fullName evidence="6">CvpA family protein</fullName>
    </submittedName>
</protein>
<dbReference type="OrthoDB" id="9810601at2"/>
<dbReference type="RefSeq" id="WP_146911275.1">
    <property type="nucleotide sequence ID" value="NZ_CP042344.1"/>
</dbReference>
<evidence type="ECO:0000256" key="2">
    <source>
        <dbReference type="ARBA" id="ARBA00022692"/>
    </source>
</evidence>
<evidence type="ECO:0000256" key="4">
    <source>
        <dbReference type="ARBA" id="ARBA00023136"/>
    </source>
</evidence>
<accession>A0A5B8RQF0</accession>
<dbReference type="PANTHER" id="PTHR36926:SF1">
    <property type="entry name" value="COLICIN V PRODUCTION PROTEIN"/>
    <property type="match status" value="1"/>
</dbReference>
<dbReference type="AlphaFoldDB" id="A0A5B8RQF0"/>
<proteinExistence type="predicted"/>
<dbReference type="PANTHER" id="PTHR36926">
    <property type="entry name" value="COLICIN V PRODUCTION PROTEIN"/>
    <property type="match status" value="1"/>
</dbReference>
<name>A0A5B8RQF0_9BURK</name>
<dbReference type="InterPro" id="IPR052719">
    <property type="entry name" value="CvpA-like"/>
</dbReference>
<dbReference type="GO" id="GO:0009403">
    <property type="term" value="P:toxin biosynthetic process"/>
    <property type="evidence" value="ECO:0007669"/>
    <property type="project" value="InterPro"/>
</dbReference>
<organism evidence="6 7">
    <name type="scientific">Comamonas flocculans</name>
    <dbReference type="NCBI Taxonomy" id="2597701"/>
    <lineage>
        <taxon>Bacteria</taxon>
        <taxon>Pseudomonadati</taxon>
        <taxon>Pseudomonadota</taxon>
        <taxon>Betaproteobacteria</taxon>
        <taxon>Burkholderiales</taxon>
        <taxon>Comamonadaceae</taxon>
        <taxon>Comamonas</taxon>
    </lineage>
</organism>
<feature type="transmembrane region" description="Helical" evidence="5">
    <location>
        <begin position="100"/>
        <end position="122"/>
    </location>
</feature>
<evidence type="ECO:0000313" key="6">
    <source>
        <dbReference type="EMBL" id="QEA11766.1"/>
    </source>
</evidence>
<dbReference type="KEGG" id="cof:FOZ74_01205"/>
<gene>
    <name evidence="6" type="ORF">FOZ74_01205</name>
</gene>
<keyword evidence="2 5" id="KW-0812">Transmembrane</keyword>
<evidence type="ECO:0000256" key="3">
    <source>
        <dbReference type="ARBA" id="ARBA00022989"/>
    </source>
</evidence>
<evidence type="ECO:0000256" key="5">
    <source>
        <dbReference type="SAM" id="Phobius"/>
    </source>
</evidence>
<comment type="subcellular location">
    <subcellularLocation>
        <location evidence="1">Membrane</location>
        <topology evidence="1">Multi-pass membrane protein</topology>
    </subcellularLocation>
</comment>
<feature type="transmembrane region" description="Helical" evidence="5">
    <location>
        <begin position="32"/>
        <end position="52"/>
    </location>
</feature>
<keyword evidence="7" id="KW-1185">Reference proteome</keyword>
<evidence type="ECO:0000256" key="1">
    <source>
        <dbReference type="ARBA" id="ARBA00004141"/>
    </source>
</evidence>
<keyword evidence="4 5" id="KW-0472">Membrane</keyword>
<dbReference type="Proteomes" id="UP000321199">
    <property type="component" value="Chromosome"/>
</dbReference>
<sequence length="165" mass="17475">MAALDWGLLAALLVSFVLGAWRGLVFELLSLAGWVVAFFVARAWGASLGELLPLGEAQAAWRPAAGFGLLFVATVFACGLLATLARKLMLVAGLRAADRALGALFGLVRGVALLLLATWLALHTPLAQQPWWQASRMAALLEDTVAQAGVAPAQDWLRHLSGPEH</sequence>
<feature type="transmembrane region" description="Helical" evidence="5">
    <location>
        <begin position="64"/>
        <end position="85"/>
    </location>
</feature>
<dbReference type="Pfam" id="PF02674">
    <property type="entry name" value="Colicin_V"/>
    <property type="match status" value="1"/>
</dbReference>
<dbReference type="GO" id="GO:0016020">
    <property type="term" value="C:membrane"/>
    <property type="evidence" value="ECO:0007669"/>
    <property type="project" value="UniProtKB-SubCell"/>
</dbReference>
<keyword evidence="3 5" id="KW-1133">Transmembrane helix</keyword>